<evidence type="ECO:0000256" key="1">
    <source>
        <dbReference type="SAM" id="MobiDB-lite"/>
    </source>
</evidence>
<organism evidence="2 3">
    <name type="scientific">Brevibacillus centrosporus</name>
    <dbReference type="NCBI Taxonomy" id="54910"/>
    <lineage>
        <taxon>Bacteria</taxon>
        <taxon>Bacillati</taxon>
        <taxon>Bacillota</taxon>
        <taxon>Bacilli</taxon>
        <taxon>Bacillales</taxon>
        <taxon>Paenibacillaceae</taxon>
        <taxon>Brevibacillus</taxon>
    </lineage>
</organism>
<dbReference type="EMBL" id="FORT01000001">
    <property type="protein sequence ID" value="SFI90083.1"/>
    <property type="molecule type" value="Genomic_DNA"/>
</dbReference>
<dbReference type="STRING" id="1884381.SAMN05518846_101473"/>
<name>A0A1I3LZF6_9BACL</name>
<protein>
    <submittedName>
        <fullName evidence="2">Uncharacterized protein</fullName>
    </submittedName>
</protein>
<feature type="compositionally biased region" description="Polar residues" evidence="1">
    <location>
        <begin position="1"/>
        <end position="14"/>
    </location>
</feature>
<keyword evidence="3" id="KW-1185">Reference proteome</keyword>
<dbReference type="Proteomes" id="UP000198915">
    <property type="component" value="Unassembled WGS sequence"/>
</dbReference>
<dbReference type="AlphaFoldDB" id="A0A1I3LZF6"/>
<gene>
    <name evidence="2" type="ORF">SAMN05518846_101473</name>
</gene>
<evidence type="ECO:0000313" key="3">
    <source>
        <dbReference type="Proteomes" id="UP000198915"/>
    </source>
</evidence>
<accession>A0A1I3LZF6</accession>
<evidence type="ECO:0000313" key="2">
    <source>
        <dbReference type="EMBL" id="SFI90083.1"/>
    </source>
</evidence>
<feature type="region of interest" description="Disordered" evidence="1">
    <location>
        <begin position="1"/>
        <end position="20"/>
    </location>
</feature>
<reference evidence="3" key="1">
    <citation type="submission" date="2016-10" db="EMBL/GenBank/DDBJ databases">
        <authorList>
            <person name="Varghese N."/>
            <person name="Submissions S."/>
        </authorList>
    </citation>
    <scope>NUCLEOTIDE SEQUENCE [LARGE SCALE GENOMIC DNA]</scope>
    <source>
        <strain evidence="3">OK042</strain>
    </source>
</reference>
<proteinExistence type="predicted"/>
<sequence length="76" mass="8405">MTLETTKQTDQQEQAPAVPDGMESIESLFVRLDVPKWQAKALMVHEGWSQGKAMTEKQFKAALKKFLGAPIGGEKS</sequence>